<dbReference type="PANTHER" id="PTHR11595:SF21">
    <property type="entry name" value="ELONGATION FACTOR 1-BETA"/>
    <property type="match status" value="1"/>
</dbReference>
<keyword evidence="2" id="KW-0251">Elongation factor</keyword>
<organism evidence="6 7">
    <name type="scientific">Artemisia annua</name>
    <name type="common">Sweet wormwood</name>
    <dbReference type="NCBI Taxonomy" id="35608"/>
    <lineage>
        <taxon>Eukaryota</taxon>
        <taxon>Viridiplantae</taxon>
        <taxon>Streptophyta</taxon>
        <taxon>Embryophyta</taxon>
        <taxon>Tracheophyta</taxon>
        <taxon>Spermatophyta</taxon>
        <taxon>Magnoliopsida</taxon>
        <taxon>eudicotyledons</taxon>
        <taxon>Gunneridae</taxon>
        <taxon>Pentapetalae</taxon>
        <taxon>asterids</taxon>
        <taxon>campanulids</taxon>
        <taxon>Asterales</taxon>
        <taxon>Asteraceae</taxon>
        <taxon>Asteroideae</taxon>
        <taxon>Anthemideae</taxon>
        <taxon>Artemisiinae</taxon>
        <taxon>Artemisia</taxon>
    </lineage>
</organism>
<dbReference type="SMART" id="SM00888">
    <property type="entry name" value="EF1_GNE"/>
    <property type="match status" value="1"/>
</dbReference>
<dbReference type="GO" id="GO:0005829">
    <property type="term" value="C:cytosol"/>
    <property type="evidence" value="ECO:0007669"/>
    <property type="project" value="TreeGrafter"/>
</dbReference>
<dbReference type="InterPro" id="IPR049720">
    <property type="entry name" value="EF1B_bsu/dsu"/>
</dbReference>
<evidence type="ECO:0000313" key="6">
    <source>
        <dbReference type="EMBL" id="PWA56964.1"/>
    </source>
</evidence>
<feature type="compositionally biased region" description="Low complexity" evidence="4">
    <location>
        <begin position="92"/>
        <end position="116"/>
    </location>
</feature>
<dbReference type="Proteomes" id="UP000245207">
    <property type="component" value="Unassembled WGS sequence"/>
</dbReference>
<reference evidence="6 7" key="1">
    <citation type="journal article" date="2018" name="Mol. Plant">
        <title>The genome of Artemisia annua provides insight into the evolution of Asteraceae family and artemisinin biosynthesis.</title>
        <authorList>
            <person name="Shen Q."/>
            <person name="Zhang L."/>
            <person name="Liao Z."/>
            <person name="Wang S."/>
            <person name="Yan T."/>
            <person name="Shi P."/>
            <person name="Liu M."/>
            <person name="Fu X."/>
            <person name="Pan Q."/>
            <person name="Wang Y."/>
            <person name="Lv Z."/>
            <person name="Lu X."/>
            <person name="Zhang F."/>
            <person name="Jiang W."/>
            <person name="Ma Y."/>
            <person name="Chen M."/>
            <person name="Hao X."/>
            <person name="Li L."/>
            <person name="Tang Y."/>
            <person name="Lv G."/>
            <person name="Zhou Y."/>
            <person name="Sun X."/>
            <person name="Brodelius P.E."/>
            <person name="Rose J.K.C."/>
            <person name="Tang K."/>
        </authorList>
    </citation>
    <scope>NUCLEOTIDE SEQUENCE [LARGE SCALE GENOMIC DNA]</scope>
    <source>
        <strain evidence="7">cv. Huhao1</strain>
        <tissue evidence="6">Leaf</tissue>
    </source>
</reference>
<evidence type="ECO:0000259" key="5">
    <source>
        <dbReference type="SMART" id="SM00888"/>
    </source>
</evidence>
<dbReference type="SUPFAM" id="SSF54984">
    <property type="entry name" value="eEF-1beta-like"/>
    <property type="match status" value="1"/>
</dbReference>
<dbReference type="InterPro" id="IPR014717">
    <property type="entry name" value="Transl_elong_EF1B/ribsomal_bS6"/>
</dbReference>
<gene>
    <name evidence="6" type="ORF">CTI12_AA237220</name>
</gene>
<dbReference type="InterPro" id="IPR014038">
    <property type="entry name" value="EF1B_bsu/dsu_GNE"/>
</dbReference>
<dbReference type="GO" id="GO:0005853">
    <property type="term" value="C:eukaryotic translation elongation factor 1 complex"/>
    <property type="evidence" value="ECO:0007669"/>
    <property type="project" value="InterPro"/>
</dbReference>
<dbReference type="Pfam" id="PF00736">
    <property type="entry name" value="EF1_GNE"/>
    <property type="match status" value="1"/>
</dbReference>
<feature type="compositionally biased region" description="Basic and acidic residues" evidence="4">
    <location>
        <begin position="117"/>
        <end position="126"/>
    </location>
</feature>
<evidence type="ECO:0000313" key="7">
    <source>
        <dbReference type="Proteomes" id="UP000245207"/>
    </source>
</evidence>
<keyword evidence="3" id="KW-0648">Protein biosynthesis</keyword>
<evidence type="ECO:0000256" key="3">
    <source>
        <dbReference type="ARBA" id="ARBA00022917"/>
    </source>
</evidence>
<dbReference type="OrthoDB" id="331763at2759"/>
<dbReference type="STRING" id="35608.A0A2U1M6W7"/>
<feature type="compositionally biased region" description="Low complexity" evidence="4">
    <location>
        <begin position="50"/>
        <end position="73"/>
    </location>
</feature>
<dbReference type="AlphaFoldDB" id="A0A2U1M6W7"/>
<comment type="caution">
    <text evidence="6">The sequence shown here is derived from an EMBL/GenBank/DDBJ whole genome shotgun (WGS) entry which is preliminary data.</text>
</comment>
<dbReference type="GO" id="GO:0005085">
    <property type="term" value="F:guanyl-nucleotide exchange factor activity"/>
    <property type="evidence" value="ECO:0007669"/>
    <property type="project" value="TreeGrafter"/>
</dbReference>
<name>A0A2U1M6W7_ARTAN</name>
<proteinExistence type="inferred from homology"/>
<dbReference type="EMBL" id="PKPP01006304">
    <property type="protein sequence ID" value="PWA56964.1"/>
    <property type="molecule type" value="Genomic_DNA"/>
</dbReference>
<keyword evidence="7" id="KW-1185">Reference proteome</keyword>
<feature type="domain" description="Translation elongation factor EF1B beta/delta subunit guanine nucleotide exchange" evidence="5">
    <location>
        <begin position="250"/>
        <end position="352"/>
    </location>
</feature>
<dbReference type="GO" id="GO:0003746">
    <property type="term" value="F:translation elongation factor activity"/>
    <property type="evidence" value="ECO:0007669"/>
    <property type="project" value="UniProtKB-KW"/>
</dbReference>
<feature type="region of interest" description="Disordered" evidence="4">
    <location>
        <begin position="1"/>
        <end position="126"/>
    </location>
</feature>
<accession>A0A2U1M6W7</accession>
<dbReference type="Gene3D" id="3.30.70.60">
    <property type="match status" value="1"/>
</dbReference>
<protein>
    <recommendedName>
        <fullName evidence="5">Translation elongation factor EF1B beta/delta subunit guanine nucleotide exchange domain-containing protein</fullName>
    </recommendedName>
</protein>
<evidence type="ECO:0000256" key="1">
    <source>
        <dbReference type="ARBA" id="ARBA00007411"/>
    </source>
</evidence>
<dbReference type="InterPro" id="IPR036219">
    <property type="entry name" value="eEF-1beta-like_sf"/>
</dbReference>
<dbReference type="PANTHER" id="PTHR11595">
    <property type="entry name" value="EF-HAND AND COILED-COIL DOMAIN-CONTAINING FAMILY MEMBER"/>
    <property type="match status" value="1"/>
</dbReference>
<dbReference type="CDD" id="cd00292">
    <property type="entry name" value="EF1B"/>
    <property type="match status" value="1"/>
</dbReference>
<evidence type="ECO:0000256" key="2">
    <source>
        <dbReference type="ARBA" id="ARBA00022768"/>
    </source>
</evidence>
<sequence>MPSIFDSTSDDKAGRPKFNRFTNTDGMKAVPPPLTDDYTPMSDYSDLDESQMSYGTKSSTSSDSNSMSNDFVSCDNSDKSSKVNVPAPSAFSVKSSESNSTKSTFYASNSSVSTSKSKTEIESKVRAPKQEPIVVQDLPSFTCNKSDKNSYNSRTSCNKNAMPPTFYVGSQAGLNQLEERLLSQSYRAARTYITGYHASKDDLTVHAAFTNPPSPQYVNILVSLVMVVVSFVDTSASFPEDAVADPAPTKYFVVLDVSPLSGETDIQRLEEEVRRVQIEGLEWGEYGSVFANFSTFSAIAVPIGYGIFKLRFKLTIVVGEEVCLDALIEERFSEEPVKDYVQRLHVVVRRRIRKHASFPVIC</sequence>
<comment type="similarity">
    <text evidence="1">Belongs to the EF-1-beta/EF-1-delta family.</text>
</comment>
<evidence type="ECO:0000256" key="4">
    <source>
        <dbReference type="SAM" id="MobiDB-lite"/>
    </source>
</evidence>